<dbReference type="EC" id="3.1.3.-" evidence="5"/>
<reference evidence="5" key="1">
    <citation type="submission" date="2023-04" db="EMBL/GenBank/DDBJ databases">
        <title>Comparative genomic analysis of Cohnella hashimotonis sp. nov., isolated from the International Space Station.</title>
        <authorList>
            <person name="Venkateswaran K."/>
            <person name="Simpson A."/>
        </authorList>
    </citation>
    <scope>NUCLEOTIDE SEQUENCE</scope>
    <source>
        <strain evidence="5">F6_2S_P_1</strain>
    </source>
</reference>
<proteinExistence type="inferred from homology"/>
<dbReference type="InterPro" id="IPR050582">
    <property type="entry name" value="HAD-like_SerB"/>
</dbReference>
<keyword evidence="2" id="KW-0479">Metal-binding</keyword>
<evidence type="ECO:0000256" key="4">
    <source>
        <dbReference type="ARBA" id="ARBA00022842"/>
    </source>
</evidence>
<dbReference type="EMBL" id="JAGRPV010000001">
    <property type="protein sequence ID" value="MDI4649088.1"/>
    <property type="molecule type" value="Genomic_DNA"/>
</dbReference>
<gene>
    <name evidence="5" type="ORF">KB449_29385</name>
</gene>
<evidence type="ECO:0000256" key="3">
    <source>
        <dbReference type="ARBA" id="ARBA00022801"/>
    </source>
</evidence>
<protein>
    <submittedName>
        <fullName evidence="5">HAD family hydrolase</fullName>
        <ecNumber evidence="5">3.1.3.-</ecNumber>
    </submittedName>
</protein>
<dbReference type="PANTHER" id="PTHR43344">
    <property type="entry name" value="PHOSPHOSERINE PHOSPHATASE"/>
    <property type="match status" value="1"/>
</dbReference>
<sequence>MRYALLDWDNTIHRGYTIYGLTDHLVEKGIVADGIHPILERIKEAYRLQEISYADYTLQTCETFAEALAGCSLEAYRACVASFVSENARHLFNETEPLFALLRRYQIEVYLVSGAPAEVLRVYAERFGFSGLFGFELEERDGRLTGQVACNYGVDKARVLQLPTFQAPGAVHVLSMGDAVADIPLLDHSRFAVIVGEGRLVLRDGVRVLRFWGEKWDLTLLERKLD</sequence>
<dbReference type="GO" id="GO:0016787">
    <property type="term" value="F:hydrolase activity"/>
    <property type="evidence" value="ECO:0007669"/>
    <property type="project" value="UniProtKB-KW"/>
</dbReference>
<evidence type="ECO:0000256" key="2">
    <source>
        <dbReference type="ARBA" id="ARBA00022723"/>
    </source>
</evidence>
<keyword evidence="3 5" id="KW-0378">Hydrolase</keyword>
<comment type="similarity">
    <text evidence="1">Belongs to the HAD-like hydrolase superfamily. SerB family.</text>
</comment>
<dbReference type="SUPFAM" id="SSF56784">
    <property type="entry name" value="HAD-like"/>
    <property type="match status" value="1"/>
</dbReference>
<dbReference type="Proteomes" id="UP001161691">
    <property type="component" value="Unassembled WGS sequence"/>
</dbReference>
<name>A0ABT6TS88_9BACL</name>
<dbReference type="PANTHER" id="PTHR43344:SF13">
    <property type="entry name" value="PHOSPHATASE RV3661-RELATED"/>
    <property type="match status" value="1"/>
</dbReference>
<comment type="caution">
    <text evidence="5">The sequence shown here is derived from an EMBL/GenBank/DDBJ whole genome shotgun (WGS) entry which is preliminary data.</text>
</comment>
<organism evidence="5 6">
    <name type="scientific">Cohnella hashimotonis</name>
    <dbReference type="NCBI Taxonomy" id="2826895"/>
    <lineage>
        <taxon>Bacteria</taxon>
        <taxon>Bacillati</taxon>
        <taxon>Bacillota</taxon>
        <taxon>Bacilli</taxon>
        <taxon>Bacillales</taxon>
        <taxon>Paenibacillaceae</taxon>
        <taxon>Cohnella</taxon>
    </lineage>
</organism>
<dbReference type="Pfam" id="PF12710">
    <property type="entry name" value="HAD"/>
    <property type="match status" value="1"/>
</dbReference>
<evidence type="ECO:0000313" key="5">
    <source>
        <dbReference type="EMBL" id="MDI4649088.1"/>
    </source>
</evidence>
<dbReference type="RefSeq" id="WP_282911752.1">
    <property type="nucleotide sequence ID" value="NZ_JAGRPV010000001.1"/>
</dbReference>
<keyword evidence="6" id="KW-1185">Reference proteome</keyword>
<evidence type="ECO:0000256" key="1">
    <source>
        <dbReference type="ARBA" id="ARBA00009184"/>
    </source>
</evidence>
<evidence type="ECO:0000313" key="6">
    <source>
        <dbReference type="Proteomes" id="UP001161691"/>
    </source>
</evidence>
<dbReference type="Gene3D" id="3.40.50.1000">
    <property type="entry name" value="HAD superfamily/HAD-like"/>
    <property type="match status" value="1"/>
</dbReference>
<accession>A0ABT6TS88</accession>
<keyword evidence="4" id="KW-0460">Magnesium</keyword>
<dbReference type="InterPro" id="IPR036412">
    <property type="entry name" value="HAD-like_sf"/>
</dbReference>
<dbReference type="InterPro" id="IPR023214">
    <property type="entry name" value="HAD_sf"/>
</dbReference>